<accession>A0AAV4VGZ0</accession>
<dbReference type="Proteomes" id="UP001054945">
    <property type="component" value="Unassembled WGS sequence"/>
</dbReference>
<sequence length="113" mass="13417">MSRSIIDSTIVTPTSSTEKSRTPMLIRQPSIPALLEYRPQPFLRKFIHSNHILKFTNWFPTALKNQTQPLLRRSMYQYRIFDIYNLVPSISRDRMTYLPKSSVHSYHFPIFVN</sequence>
<evidence type="ECO:0000313" key="1">
    <source>
        <dbReference type="EMBL" id="GIY69215.1"/>
    </source>
</evidence>
<proteinExistence type="predicted"/>
<evidence type="ECO:0000313" key="2">
    <source>
        <dbReference type="Proteomes" id="UP001054945"/>
    </source>
</evidence>
<organism evidence="1 2">
    <name type="scientific">Caerostris extrusa</name>
    <name type="common">Bark spider</name>
    <name type="synonym">Caerostris bankana</name>
    <dbReference type="NCBI Taxonomy" id="172846"/>
    <lineage>
        <taxon>Eukaryota</taxon>
        <taxon>Metazoa</taxon>
        <taxon>Ecdysozoa</taxon>
        <taxon>Arthropoda</taxon>
        <taxon>Chelicerata</taxon>
        <taxon>Arachnida</taxon>
        <taxon>Araneae</taxon>
        <taxon>Araneomorphae</taxon>
        <taxon>Entelegynae</taxon>
        <taxon>Araneoidea</taxon>
        <taxon>Araneidae</taxon>
        <taxon>Caerostris</taxon>
    </lineage>
</organism>
<gene>
    <name evidence="1" type="ORF">CEXT_544131</name>
</gene>
<reference evidence="1 2" key="1">
    <citation type="submission" date="2021-06" db="EMBL/GenBank/DDBJ databases">
        <title>Caerostris extrusa draft genome.</title>
        <authorList>
            <person name="Kono N."/>
            <person name="Arakawa K."/>
        </authorList>
    </citation>
    <scope>NUCLEOTIDE SEQUENCE [LARGE SCALE GENOMIC DNA]</scope>
</reference>
<protein>
    <submittedName>
        <fullName evidence="1">Uncharacterized protein</fullName>
    </submittedName>
</protein>
<dbReference type="AlphaFoldDB" id="A0AAV4VGZ0"/>
<name>A0AAV4VGZ0_CAEEX</name>
<comment type="caution">
    <text evidence="1">The sequence shown here is derived from an EMBL/GenBank/DDBJ whole genome shotgun (WGS) entry which is preliminary data.</text>
</comment>
<keyword evidence="2" id="KW-1185">Reference proteome</keyword>
<dbReference type="EMBL" id="BPLR01014504">
    <property type="protein sequence ID" value="GIY69215.1"/>
    <property type="molecule type" value="Genomic_DNA"/>
</dbReference>